<reference evidence="2" key="1">
    <citation type="submission" date="2020-03" db="EMBL/GenBank/DDBJ databases">
        <title>The deep terrestrial virosphere.</title>
        <authorList>
            <person name="Holmfeldt K."/>
            <person name="Nilsson E."/>
            <person name="Simone D."/>
            <person name="Lopez-Fernandez M."/>
            <person name="Wu X."/>
            <person name="de Brujin I."/>
            <person name="Lundin D."/>
            <person name="Andersson A."/>
            <person name="Bertilsson S."/>
            <person name="Dopson M."/>
        </authorList>
    </citation>
    <scope>NUCLEOTIDE SEQUENCE</scope>
    <source>
        <strain evidence="2">TM448A02069</strain>
    </source>
</reference>
<keyword evidence="1" id="KW-0472">Membrane</keyword>
<keyword evidence="1" id="KW-1133">Transmembrane helix</keyword>
<feature type="transmembrane region" description="Helical" evidence="1">
    <location>
        <begin position="6"/>
        <end position="24"/>
    </location>
</feature>
<gene>
    <name evidence="2" type="ORF">TM448A02069_0003</name>
</gene>
<sequence length="246" mass="25669">MQDNKWIIGVACVAVILLSAASLLKKPLNINLYNPTQNTQGEAVLGTGMTLNTSNGKYTEGADMYQNIQAMAERMTALTQYQILQANSSGDMEAVSTASNLTLSSPTITGANISDSNFVNDMTSVAATVASTTVTAALTGTTYVFTTTTEFVLPATSTAAGLYYKFVVGGAITSNVTIRTSDLGDNIEGTLIVAGAVVDCDAEDVLTFVADGENVGDYVELYSDGTYWYIGDSGALTASKLTCTAT</sequence>
<protein>
    <submittedName>
        <fullName evidence="2">Putative structural protein</fullName>
    </submittedName>
</protein>
<evidence type="ECO:0000313" key="2">
    <source>
        <dbReference type="EMBL" id="QJA51319.1"/>
    </source>
</evidence>
<name>A0A6H1ZV17_9ZZZZ</name>
<proteinExistence type="predicted"/>
<dbReference type="AlphaFoldDB" id="A0A6H1ZV17"/>
<organism evidence="2">
    <name type="scientific">viral metagenome</name>
    <dbReference type="NCBI Taxonomy" id="1070528"/>
    <lineage>
        <taxon>unclassified sequences</taxon>
        <taxon>metagenomes</taxon>
        <taxon>organismal metagenomes</taxon>
    </lineage>
</organism>
<dbReference type="EMBL" id="MT144253">
    <property type="protein sequence ID" value="QJA51319.1"/>
    <property type="molecule type" value="Genomic_DNA"/>
</dbReference>
<evidence type="ECO:0000256" key="1">
    <source>
        <dbReference type="SAM" id="Phobius"/>
    </source>
</evidence>
<accession>A0A6H1ZV17</accession>
<keyword evidence="1" id="KW-0812">Transmembrane</keyword>